<evidence type="ECO:0000256" key="1">
    <source>
        <dbReference type="ARBA" id="ARBA00001326"/>
    </source>
</evidence>
<dbReference type="InterPro" id="IPR002791">
    <property type="entry name" value="ARMT1-like_metal-bd"/>
</dbReference>
<proteinExistence type="inferred from homology"/>
<protein>
    <submittedName>
        <fullName evidence="9">Protein-glutamate O-methyltransferase family protein</fullName>
    </submittedName>
</protein>
<evidence type="ECO:0000256" key="3">
    <source>
        <dbReference type="ARBA" id="ARBA00009519"/>
    </source>
</evidence>
<comment type="similarity">
    <text evidence="3">Belongs to the damage-control phosphatase family. Sugar phosphate phosphatase III subfamily.</text>
</comment>
<dbReference type="GO" id="GO:0006974">
    <property type="term" value="P:DNA damage response"/>
    <property type="evidence" value="ECO:0007669"/>
    <property type="project" value="TreeGrafter"/>
</dbReference>
<comment type="cofactor">
    <cofactor evidence="2">
        <name>Mn(2+)</name>
        <dbReference type="ChEBI" id="CHEBI:29035"/>
    </cofactor>
</comment>
<dbReference type="Pfam" id="PF01937">
    <property type="entry name" value="ARMT1-like_dom"/>
    <property type="match status" value="1"/>
</dbReference>
<reference evidence="9" key="1">
    <citation type="submission" date="2021-02" db="EMBL/GenBank/DDBJ databases">
        <title>Draft genome sequence of Microbispora sp. RL4-1S isolated from rice leaves in Thailand.</title>
        <authorList>
            <person name="Muangham S."/>
            <person name="Duangmal K."/>
        </authorList>
    </citation>
    <scope>NUCLEOTIDE SEQUENCE</scope>
    <source>
        <strain evidence="9">RL4-1S</strain>
    </source>
</reference>
<dbReference type="RefSeq" id="WP_210157219.1">
    <property type="nucleotide sequence ID" value="NZ_JAFCNB010000010.1"/>
</dbReference>
<evidence type="ECO:0000256" key="4">
    <source>
        <dbReference type="ARBA" id="ARBA00022723"/>
    </source>
</evidence>
<evidence type="ECO:0000256" key="7">
    <source>
        <dbReference type="ARBA" id="ARBA00048809"/>
    </source>
</evidence>
<comment type="catalytic activity">
    <reaction evidence="1">
        <text>beta-D-fructose 1-phosphate + H2O = D-fructose + phosphate</text>
        <dbReference type="Rhea" id="RHEA:35603"/>
        <dbReference type="ChEBI" id="CHEBI:15377"/>
        <dbReference type="ChEBI" id="CHEBI:37721"/>
        <dbReference type="ChEBI" id="CHEBI:43474"/>
        <dbReference type="ChEBI" id="CHEBI:138881"/>
    </reaction>
</comment>
<comment type="catalytic activity">
    <reaction evidence="7">
        <text>beta-D-fructose 6-phosphate = dihydroxyacetone + D-glyceraldehyde 3-phosphate</text>
        <dbReference type="Rhea" id="RHEA:28002"/>
        <dbReference type="ChEBI" id="CHEBI:16016"/>
        <dbReference type="ChEBI" id="CHEBI:57634"/>
        <dbReference type="ChEBI" id="CHEBI:59776"/>
    </reaction>
</comment>
<evidence type="ECO:0000313" key="9">
    <source>
        <dbReference type="EMBL" id="MBP2705934.1"/>
    </source>
</evidence>
<name>A0A940WHQ4_9ACTN</name>
<dbReference type="GO" id="GO:0016791">
    <property type="term" value="F:phosphatase activity"/>
    <property type="evidence" value="ECO:0007669"/>
    <property type="project" value="TreeGrafter"/>
</dbReference>
<keyword evidence="4" id="KW-0479">Metal-binding</keyword>
<dbReference type="InterPro" id="IPR039763">
    <property type="entry name" value="ARMT1"/>
</dbReference>
<keyword evidence="5" id="KW-0378">Hydrolase</keyword>
<evidence type="ECO:0000256" key="2">
    <source>
        <dbReference type="ARBA" id="ARBA00001936"/>
    </source>
</evidence>
<keyword evidence="10" id="KW-1185">Reference proteome</keyword>
<feature type="domain" description="Damage-control phosphatase ARMT1-like metal-binding" evidence="8">
    <location>
        <begin position="28"/>
        <end position="369"/>
    </location>
</feature>
<dbReference type="AlphaFoldDB" id="A0A940WHQ4"/>
<dbReference type="SUPFAM" id="SSF111321">
    <property type="entry name" value="AF1104-like"/>
    <property type="match status" value="1"/>
</dbReference>
<gene>
    <name evidence="9" type="ORF">JOL79_19180</name>
</gene>
<dbReference type="InterPro" id="IPR036075">
    <property type="entry name" value="ARMT-1-like_metal-bd_sf"/>
</dbReference>
<dbReference type="Gene3D" id="3.40.50.10880">
    <property type="entry name" value="Uncharacterised protein PF01937, DUF89, domain 3"/>
    <property type="match status" value="1"/>
</dbReference>
<dbReference type="GO" id="GO:0046872">
    <property type="term" value="F:metal ion binding"/>
    <property type="evidence" value="ECO:0007669"/>
    <property type="project" value="UniProtKB-KW"/>
</dbReference>
<dbReference type="EMBL" id="JAFCNB010000010">
    <property type="protein sequence ID" value="MBP2705934.1"/>
    <property type="molecule type" value="Genomic_DNA"/>
</dbReference>
<dbReference type="PANTHER" id="PTHR12260:SF6">
    <property type="entry name" value="DAMAGE-CONTROL PHOSPHATASE ARMT1"/>
    <property type="match status" value="1"/>
</dbReference>
<evidence type="ECO:0000256" key="5">
    <source>
        <dbReference type="ARBA" id="ARBA00022801"/>
    </source>
</evidence>
<organism evidence="9 10">
    <name type="scientific">Microbispora oryzae</name>
    <dbReference type="NCBI Taxonomy" id="2806554"/>
    <lineage>
        <taxon>Bacteria</taxon>
        <taxon>Bacillati</taxon>
        <taxon>Actinomycetota</taxon>
        <taxon>Actinomycetes</taxon>
        <taxon>Streptosporangiales</taxon>
        <taxon>Streptosporangiaceae</taxon>
        <taxon>Microbispora</taxon>
    </lineage>
</organism>
<evidence type="ECO:0000259" key="8">
    <source>
        <dbReference type="Pfam" id="PF01937"/>
    </source>
</evidence>
<evidence type="ECO:0000256" key="6">
    <source>
        <dbReference type="ARBA" id="ARBA00023211"/>
    </source>
</evidence>
<accession>A0A940WHQ4</accession>
<sequence>MSHAYGDTEPQAPPILGNVPGSYALTVFRDRHPVLIEQVRQALPWTPDRHGALDRLLDEVVCDVMKPLDPSEHDHAAWAEWGRGRLGGRYVDAPFLWAESYFYRKLLDATGYFGDGPWRGVDPFGPMKQAELAGSVVDGELAALDETAALPAAERAAALLLGSLWGNRADLSFAVTLTDDDHDERADGLVVDDTELLWSLLRGRPPGTVVIVADNAGRELLPDLLLADHLLAEGLAERAVLHVKPQPYFVSDATPADVAAGLRRLADAPGEAGKAGGRLWAATGSGRLALRAHPFACAPLPYRDMPDDLRAEFAAASLTITKGDLNYRRLVGDLMWPALTPFAEVTGYFPGPLVALRTLKSDALVGVPEPVLAALDAAGRPWRTTGTHAMIQGRP</sequence>
<keyword evidence="6" id="KW-0464">Manganese</keyword>
<dbReference type="Proteomes" id="UP000674234">
    <property type="component" value="Unassembled WGS sequence"/>
</dbReference>
<dbReference type="PANTHER" id="PTHR12260">
    <property type="entry name" value="DAMAGE-CONTROL PHOSPHATASE ARMT1"/>
    <property type="match status" value="1"/>
</dbReference>
<evidence type="ECO:0000313" key="10">
    <source>
        <dbReference type="Proteomes" id="UP000674234"/>
    </source>
</evidence>
<comment type="caution">
    <text evidence="9">The sequence shown here is derived from an EMBL/GenBank/DDBJ whole genome shotgun (WGS) entry which is preliminary data.</text>
</comment>